<dbReference type="Proteomes" id="UP000367750">
    <property type="component" value="Unassembled WGS sequence"/>
</dbReference>
<evidence type="ECO:0000256" key="13">
    <source>
        <dbReference type="ARBA" id="ARBA00023157"/>
    </source>
</evidence>
<evidence type="ECO:0000256" key="5">
    <source>
        <dbReference type="ARBA" id="ARBA00004740"/>
    </source>
</evidence>
<keyword evidence="14" id="KW-0325">Glycoprotein</keyword>
<comment type="similarity">
    <text evidence="18">Belongs to the glycosyl hydrolase 2 family. Beta-mannosidase B subfamily.</text>
</comment>
<evidence type="ECO:0000256" key="4">
    <source>
        <dbReference type="ARBA" id="ARBA00004613"/>
    </source>
</evidence>
<name>A0A5J5GB93_9BACL</name>
<evidence type="ECO:0000256" key="12">
    <source>
        <dbReference type="ARBA" id="ARBA00022801"/>
    </source>
</evidence>
<dbReference type="OrthoDB" id="9801077at2"/>
<comment type="subunit">
    <text evidence="7">Homodimer.</text>
</comment>
<evidence type="ECO:0000313" key="26">
    <source>
        <dbReference type="EMBL" id="KAA9005376.1"/>
    </source>
</evidence>
<evidence type="ECO:0000259" key="24">
    <source>
        <dbReference type="Pfam" id="PF17786"/>
    </source>
</evidence>
<dbReference type="PANTHER" id="PTHR43730">
    <property type="entry name" value="BETA-MANNOSIDASE"/>
    <property type="match status" value="1"/>
</dbReference>
<dbReference type="InterPro" id="IPR041447">
    <property type="entry name" value="Mannosidase_ig"/>
</dbReference>
<evidence type="ECO:0000256" key="17">
    <source>
        <dbReference type="ARBA" id="ARBA00032581"/>
    </source>
</evidence>
<comment type="function">
    <text evidence="2">Exoglycosidase that cleaves the single beta-linked mannose residue from the non-reducing end of all N-linked glycoprotein oligosaccharides.</text>
</comment>
<protein>
    <recommendedName>
        <fullName evidence="9">Beta-mannosidase</fullName>
        <ecNumber evidence="8">3.2.1.25</ecNumber>
    </recommendedName>
    <alternativeName>
        <fullName evidence="19">Beta-mannosidase B</fullName>
    </alternativeName>
    <alternativeName>
        <fullName evidence="17">Lysosomal beta A mannosidase</fullName>
    </alternativeName>
    <alternativeName>
        <fullName evidence="20">Mannanase B</fullName>
    </alternativeName>
</protein>
<evidence type="ECO:0000256" key="20">
    <source>
        <dbReference type="ARBA" id="ARBA00041614"/>
    </source>
</evidence>
<keyword evidence="16" id="KW-0326">Glycosidase</keyword>
<dbReference type="FunFam" id="2.60.120.260:FF:000060">
    <property type="entry name" value="Probable beta-mannosidase"/>
    <property type="match status" value="1"/>
</dbReference>
<dbReference type="GO" id="GO:0005975">
    <property type="term" value="P:carbohydrate metabolic process"/>
    <property type="evidence" value="ECO:0007669"/>
    <property type="project" value="InterPro"/>
</dbReference>
<dbReference type="Gene3D" id="2.60.120.260">
    <property type="entry name" value="Galactose-binding domain-like"/>
    <property type="match status" value="1"/>
</dbReference>
<evidence type="ECO:0000259" key="21">
    <source>
        <dbReference type="Pfam" id="PF00703"/>
    </source>
</evidence>
<dbReference type="InterPro" id="IPR013783">
    <property type="entry name" value="Ig-like_fold"/>
</dbReference>
<feature type="domain" description="Beta-mannosidase-like galactose-binding" evidence="25">
    <location>
        <begin position="12"/>
        <end position="189"/>
    </location>
</feature>
<dbReference type="FunFam" id="3.20.20.80:FF:000050">
    <property type="entry name" value="Beta-mannosidase B"/>
    <property type="match status" value="1"/>
</dbReference>
<evidence type="ECO:0000256" key="7">
    <source>
        <dbReference type="ARBA" id="ARBA00011738"/>
    </source>
</evidence>
<keyword evidence="13" id="KW-1015">Disulfide bond</keyword>
<evidence type="ECO:0000256" key="9">
    <source>
        <dbReference type="ARBA" id="ARBA00015707"/>
    </source>
</evidence>
<evidence type="ECO:0000259" key="25">
    <source>
        <dbReference type="Pfam" id="PF22666"/>
    </source>
</evidence>
<dbReference type="InterPro" id="IPR006103">
    <property type="entry name" value="Glyco_hydro_2_cat"/>
</dbReference>
<keyword evidence="10" id="KW-0964">Secreted</keyword>
<evidence type="ECO:0000256" key="1">
    <source>
        <dbReference type="ARBA" id="ARBA00000829"/>
    </source>
</evidence>
<evidence type="ECO:0000259" key="22">
    <source>
        <dbReference type="Pfam" id="PF02836"/>
    </source>
</evidence>
<dbReference type="GO" id="GO:0004567">
    <property type="term" value="F:beta-mannosidase activity"/>
    <property type="evidence" value="ECO:0007669"/>
    <property type="project" value="UniProtKB-EC"/>
</dbReference>
<keyword evidence="12 26" id="KW-0378">Hydrolase</keyword>
<dbReference type="EC" id="3.2.1.25" evidence="8"/>
<feature type="domain" description="Mannosidase Ig/CBM-like" evidence="24">
    <location>
        <begin position="672"/>
        <end position="759"/>
    </location>
</feature>
<dbReference type="EMBL" id="VYKK01000008">
    <property type="protein sequence ID" value="KAA9005376.1"/>
    <property type="molecule type" value="Genomic_DNA"/>
</dbReference>
<comment type="subunit">
    <text evidence="6">Monomer.</text>
</comment>
<evidence type="ECO:0000313" key="27">
    <source>
        <dbReference type="Proteomes" id="UP000367750"/>
    </source>
</evidence>
<dbReference type="Pfam" id="PF00703">
    <property type="entry name" value="Glyco_hydro_2"/>
    <property type="match status" value="1"/>
</dbReference>
<keyword evidence="27" id="KW-1185">Reference proteome</keyword>
<gene>
    <name evidence="26" type="ORF">F4V43_07850</name>
</gene>
<evidence type="ECO:0000256" key="10">
    <source>
        <dbReference type="ARBA" id="ARBA00022525"/>
    </source>
</evidence>
<evidence type="ECO:0000259" key="23">
    <source>
        <dbReference type="Pfam" id="PF17753"/>
    </source>
</evidence>
<dbReference type="Gene3D" id="3.20.20.80">
    <property type="entry name" value="Glycosidases"/>
    <property type="match status" value="1"/>
</dbReference>
<dbReference type="InterPro" id="IPR017853">
    <property type="entry name" value="GH"/>
</dbReference>
<dbReference type="InterPro" id="IPR008979">
    <property type="entry name" value="Galactose-bd-like_sf"/>
</dbReference>
<evidence type="ECO:0000256" key="8">
    <source>
        <dbReference type="ARBA" id="ARBA00012754"/>
    </source>
</evidence>
<dbReference type="SUPFAM" id="SSF49785">
    <property type="entry name" value="Galactose-binding domain-like"/>
    <property type="match status" value="1"/>
</dbReference>
<dbReference type="Pfam" id="PF22666">
    <property type="entry name" value="Glyco_hydro_2_N2"/>
    <property type="match status" value="1"/>
</dbReference>
<dbReference type="GO" id="GO:0005576">
    <property type="term" value="C:extracellular region"/>
    <property type="evidence" value="ECO:0007669"/>
    <property type="project" value="UniProtKB-SubCell"/>
</dbReference>
<dbReference type="SUPFAM" id="SSF51445">
    <property type="entry name" value="(Trans)glycosidases"/>
    <property type="match status" value="1"/>
</dbReference>
<dbReference type="SUPFAM" id="SSF49303">
    <property type="entry name" value="beta-Galactosidase/glucuronidase domain"/>
    <property type="match status" value="3"/>
</dbReference>
<comment type="pathway">
    <text evidence="5">Glycan metabolism; N-glycan degradation.</text>
</comment>
<dbReference type="GO" id="GO:0005764">
    <property type="term" value="C:lysosome"/>
    <property type="evidence" value="ECO:0007669"/>
    <property type="project" value="UniProtKB-SubCell"/>
</dbReference>
<comment type="subcellular location">
    <subcellularLocation>
        <location evidence="3">Lysosome</location>
    </subcellularLocation>
    <subcellularLocation>
        <location evidence="4">Secreted</location>
    </subcellularLocation>
</comment>
<dbReference type="RefSeq" id="WP_150457689.1">
    <property type="nucleotide sequence ID" value="NZ_VYKK01000008.1"/>
</dbReference>
<organism evidence="26 27">
    <name type="scientific">Paenibacillus spiritus</name>
    <dbReference type="NCBI Taxonomy" id="2496557"/>
    <lineage>
        <taxon>Bacteria</taxon>
        <taxon>Bacillati</taxon>
        <taxon>Bacillota</taxon>
        <taxon>Bacilli</taxon>
        <taxon>Bacillales</taxon>
        <taxon>Paenibacillaceae</taxon>
        <taxon>Paenibacillus</taxon>
    </lineage>
</organism>
<evidence type="ECO:0000256" key="16">
    <source>
        <dbReference type="ARBA" id="ARBA00023295"/>
    </source>
</evidence>
<sequence>MSQIRQVPLNQWRMKQADEDEWMAAKVPGCVHTDLLRNGKIPDPFRGTNEQDLQWIEQKNWEYVSEFELPDGAAGCDWAELVFKGLDTYAECWLNGISLLQADNMFREWTVDVRDALQTGTNTLRVLFRSPVGMDLPKLRGLGYPLPATNDQSELGGLGEDRISIFARKAPYHYGWDWGPRFVTAGIWREAYLNLGNGVEINDIYMKQKSVTAERADLTAVVELRSAAGRAGTLRVAADGVVREQRVRLEPGHQTLKLDIELPKPRLWWSRGLGEPAMTDFAIAFVGDDGTEATAQARTGLREIRMIREPDEQGASFYFMLNGVPVFAKGANHIPNDSFPSEVTEERYRYEIASAAYSGMNMIRVWGGGYYEDDAFYRLCDEYGLLVWQDFMFACSMYPGNPEFLESVRQEAVYNIKRLRNHPCLALWCGNNEIDSAWAHYGEDMGWGWKKDYNQEQREEIWAAYEAIFHMILPQTLKALHQDVAYWPSSPLRGLTGDDRQHAIAIASEGDVHYWGVWHADEPFENYNVKVGRFMSEYGFQSFPEIDTVLRYAEEEDLELESPVMTAHQKNGTGNIKIKSYMERYLPEPKDFRGFLYLSQVLQAEGIRVAIESHRRHKPYCMGTLYWQLNDCWPVASWAGIDYYGRWKALQYAVRRSFREIILSVVEQETGALDVYAVSDRRTPVEGELRIALHDARGGLLQERTLPAALDADVSALLCSLPAGKWQAGRKREDIIVHLSLSEGEELLDEKIFFGASARDQRDERPKIEVKETLTPDGAVYTVSTNLPARSVRLTSSSEGFFTDNFFDLLPGEPRTVGFLRRCGLEESEALAPARAADVAAHSMADFIAEAVR</sequence>
<dbReference type="AlphaFoldDB" id="A0A5J5GB93"/>
<feature type="domain" description="Glycoside hydrolase family 2 catalytic" evidence="22">
    <location>
        <begin position="319"/>
        <end position="437"/>
    </location>
</feature>
<dbReference type="PANTHER" id="PTHR43730:SF1">
    <property type="entry name" value="BETA-MANNOSIDASE"/>
    <property type="match status" value="1"/>
</dbReference>
<evidence type="ECO:0000256" key="15">
    <source>
        <dbReference type="ARBA" id="ARBA00023228"/>
    </source>
</evidence>
<evidence type="ECO:0000256" key="2">
    <source>
        <dbReference type="ARBA" id="ARBA00003150"/>
    </source>
</evidence>
<dbReference type="InterPro" id="IPR050887">
    <property type="entry name" value="Beta-mannosidase_GH2"/>
</dbReference>
<feature type="domain" description="Beta-mannosidase Ig-fold" evidence="23">
    <location>
        <begin position="765"/>
        <end position="830"/>
    </location>
</feature>
<dbReference type="InterPro" id="IPR041625">
    <property type="entry name" value="Beta-mannosidase_Ig"/>
</dbReference>
<evidence type="ECO:0000256" key="18">
    <source>
        <dbReference type="ARBA" id="ARBA00038429"/>
    </source>
</evidence>
<dbReference type="Pfam" id="PF17786">
    <property type="entry name" value="Mannosidase_ig"/>
    <property type="match status" value="1"/>
</dbReference>
<evidence type="ECO:0000256" key="11">
    <source>
        <dbReference type="ARBA" id="ARBA00022729"/>
    </source>
</evidence>
<dbReference type="Pfam" id="PF02836">
    <property type="entry name" value="Glyco_hydro_2_C"/>
    <property type="match status" value="1"/>
</dbReference>
<dbReference type="Pfam" id="PF17753">
    <property type="entry name" value="Ig_mannosidase"/>
    <property type="match status" value="1"/>
</dbReference>
<dbReference type="InterPro" id="IPR006102">
    <property type="entry name" value="Ig-like_GH2"/>
</dbReference>
<evidence type="ECO:0000256" key="3">
    <source>
        <dbReference type="ARBA" id="ARBA00004371"/>
    </source>
</evidence>
<keyword evidence="15" id="KW-0458">Lysosome</keyword>
<feature type="domain" description="Glycoside hydrolase family 2 immunoglobulin-like beta-sandwich" evidence="21">
    <location>
        <begin position="199"/>
        <end position="302"/>
    </location>
</feature>
<accession>A0A5J5GB93</accession>
<evidence type="ECO:0000256" key="14">
    <source>
        <dbReference type="ARBA" id="ARBA00023180"/>
    </source>
</evidence>
<reference evidence="26 27" key="1">
    <citation type="submission" date="2019-09" db="EMBL/GenBank/DDBJ databases">
        <title>Bacillus ochoae sp. nov., Paenibacillus whitsoniae sp. nov., Paenibacillus spiritus sp. nov. Isolated from the Mars Exploration Rover during spacecraft assembly.</title>
        <authorList>
            <person name="Seuylemezian A."/>
            <person name="Vaishampayan P."/>
        </authorList>
    </citation>
    <scope>NUCLEOTIDE SEQUENCE [LARGE SCALE GENOMIC DNA]</scope>
    <source>
        <strain evidence="26 27">MER_111</strain>
    </source>
</reference>
<dbReference type="InterPro" id="IPR054593">
    <property type="entry name" value="Beta-mannosidase-like_N2"/>
</dbReference>
<evidence type="ECO:0000256" key="19">
    <source>
        <dbReference type="ARBA" id="ARBA00041069"/>
    </source>
</evidence>
<keyword evidence="11" id="KW-0732">Signal</keyword>
<dbReference type="Gene3D" id="2.60.40.10">
    <property type="entry name" value="Immunoglobulins"/>
    <property type="match status" value="3"/>
</dbReference>
<evidence type="ECO:0000256" key="6">
    <source>
        <dbReference type="ARBA" id="ARBA00011245"/>
    </source>
</evidence>
<dbReference type="InterPro" id="IPR036156">
    <property type="entry name" value="Beta-gal/glucu_dom_sf"/>
</dbReference>
<proteinExistence type="inferred from homology"/>
<comment type="caution">
    <text evidence="26">The sequence shown here is derived from an EMBL/GenBank/DDBJ whole genome shotgun (WGS) entry which is preliminary data.</text>
</comment>
<comment type="catalytic activity">
    <reaction evidence="1">
        <text>Hydrolysis of terminal, non-reducing beta-D-mannose residues in beta-D-mannosides.</text>
        <dbReference type="EC" id="3.2.1.25"/>
    </reaction>
</comment>
<dbReference type="GO" id="GO:0006516">
    <property type="term" value="P:glycoprotein catabolic process"/>
    <property type="evidence" value="ECO:0007669"/>
    <property type="project" value="TreeGrafter"/>
</dbReference>